<feature type="non-terminal residue" evidence="9">
    <location>
        <position position="1"/>
    </location>
</feature>
<dbReference type="Proteomes" id="UP000886523">
    <property type="component" value="Unassembled WGS sequence"/>
</dbReference>
<evidence type="ECO:0000313" key="10">
    <source>
        <dbReference type="Proteomes" id="UP000886523"/>
    </source>
</evidence>
<evidence type="ECO:0000256" key="4">
    <source>
        <dbReference type="ARBA" id="ARBA00022722"/>
    </source>
</evidence>
<comment type="caution">
    <text evidence="9">The sequence shown here is derived from an EMBL/GenBank/DDBJ whole genome shotgun (WGS) entry which is preliminary data.</text>
</comment>
<evidence type="ECO:0000256" key="7">
    <source>
        <dbReference type="ARBA" id="ARBA00023242"/>
    </source>
</evidence>
<comment type="similarity">
    <text evidence="3">Belongs to the HARBI1 family.</text>
</comment>
<dbReference type="InterPro" id="IPR045249">
    <property type="entry name" value="HARBI1-like"/>
</dbReference>
<dbReference type="EMBL" id="MU128956">
    <property type="protein sequence ID" value="KAF9514843.1"/>
    <property type="molecule type" value="Genomic_DNA"/>
</dbReference>
<feature type="non-terminal residue" evidence="9">
    <location>
        <position position="126"/>
    </location>
</feature>
<gene>
    <name evidence="9" type="ORF">BS47DRAFT_1258617</name>
</gene>
<reference evidence="9" key="1">
    <citation type="journal article" date="2020" name="Nat. Commun.">
        <title>Large-scale genome sequencing of mycorrhizal fungi provides insights into the early evolution of symbiotic traits.</title>
        <authorList>
            <person name="Miyauchi S."/>
            <person name="Kiss E."/>
            <person name="Kuo A."/>
            <person name="Drula E."/>
            <person name="Kohler A."/>
            <person name="Sanchez-Garcia M."/>
            <person name="Morin E."/>
            <person name="Andreopoulos B."/>
            <person name="Barry K.W."/>
            <person name="Bonito G."/>
            <person name="Buee M."/>
            <person name="Carver A."/>
            <person name="Chen C."/>
            <person name="Cichocki N."/>
            <person name="Clum A."/>
            <person name="Culley D."/>
            <person name="Crous P.W."/>
            <person name="Fauchery L."/>
            <person name="Girlanda M."/>
            <person name="Hayes R.D."/>
            <person name="Keri Z."/>
            <person name="LaButti K."/>
            <person name="Lipzen A."/>
            <person name="Lombard V."/>
            <person name="Magnuson J."/>
            <person name="Maillard F."/>
            <person name="Murat C."/>
            <person name="Nolan M."/>
            <person name="Ohm R.A."/>
            <person name="Pangilinan J."/>
            <person name="Pereira M.F."/>
            <person name="Perotto S."/>
            <person name="Peter M."/>
            <person name="Pfister S."/>
            <person name="Riley R."/>
            <person name="Sitrit Y."/>
            <person name="Stielow J.B."/>
            <person name="Szollosi G."/>
            <person name="Zifcakova L."/>
            <person name="Stursova M."/>
            <person name="Spatafora J.W."/>
            <person name="Tedersoo L."/>
            <person name="Vaario L.M."/>
            <person name="Yamada A."/>
            <person name="Yan M."/>
            <person name="Wang P."/>
            <person name="Xu J."/>
            <person name="Bruns T."/>
            <person name="Baldrian P."/>
            <person name="Vilgalys R."/>
            <person name="Dunand C."/>
            <person name="Henrissat B."/>
            <person name="Grigoriev I.V."/>
            <person name="Hibbett D."/>
            <person name="Nagy L.G."/>
            <person name="Martin F.M."/>
        </authorList>
    </citation>
    <scope>NUCLEOTIDE SEQUENCE</scope>
    <source>
        <strain evidence="9">UP504</strain>
    </source>
</reference>
<comment type="cofactor">
    <cofactor evidence="1">
        <name>a divalent metal cation</name>
        <dbReference type="ChEBI" id="CHEBI:60240"/>
    </cofactor>
</comment>
<evidence type="ECO:0000259" key="8">
    <source>
        <dbReference type="Pfam" id="PF13359"/>
    </source>
</evidence>
<organism evidence="9 10">
    <name type="scientific">Hydnum rufescens UP504</name>
    <dbReference type="NCBI Taxonomy" id="1448309"/>
    <lineage>
        <taxon>Eukaryota</taxon>
        <taxon>Fungi</taxon>
        <taxon>Dikarya</taxon>
        <taxon>Basidiomycota</taxon>
        <taxon>Agaricomycotina</taxon>
        <taxon>Agaricomycetes</taxon>
        <taxon>Cantharellales</taxon>
        <taxon>Hydnaceae</taxon>
        <taxon>Hydnum</taxon>
    </lineage>
</organism>
<keyword evidence="7" id="KW-0539">Nucleus</keyword>
<evidence type="ECO:0000256" key="2">
    <source>
        <dbReference type="ARBA" id="ARBA00004123"/>
    </source>
</evidence>
<dbReference type="GO" id="GO:0004518">
    <property type="term" value="F:nuclease activity"/>
    <property type="evidence" value="ECO:0007669"/>
    <property type="project" value="UniProtKB-KW"/>
</dbReference>
<accession>A0A9P6AZF3</accession>
<keyword evidence="5" id="KW-0479">Metal-binding</keyword>
<comment type="subcellular location">
    <subcellularLocation>
        <location evidence="2">Nucleus</location>
    </subcellularLocation>
</comment>
<name>A0A9P6AZF3_9AGAM</name>
<dbReference type="GO" id="GO:0016787">
    <property type="term" value="F:hydrolase activity"/>
    <property type="evidence" value="ECO:0007669"/>
    <property type="project" value="UniProtKB-KW"/>
</dbReference>
<keyword evidence="4" id="KW-0540">Nuclease</keyword>
<dbReference type="AlphaFoldDB" id="A0A9P6AZF3"/>
<sequence>IVNTPDCRIVDYVAGHCGSAHDSTVFVESSLALKPEVWLAPNEFVWADSAYSLRNWCITPYHRPEHNIPVNRKFNYHMACVRIKAEHTIGFLKGHFSSLRGLRQQIKDERDHELAVYWVISCLILH</sequence>
<proteinExistence type="inferred from homology"/>
<dbReference type="OrthoDB" id="2649667at2759"/>
<feature type="domain" description="DDE Tnp4" evidence="8">
    <location>
        <begin position="1"/>
        <end position="126"/>
    </location>
</feature>
<evidence type="ECO:0000256" key="1">
    <source>
        <dbReference type="ARBA" id="ARBA00001968"/>
    </source>
</evidence>
<evidence type="ECO:0000313" key="9">
    <source>
        <dbReference type="EMBL" id="KAF9514843.1"/>
    </source>
</evidence>
<dbReference type="InterPro" id="IPR027806">
    <property type="entry name" value="HARBI1_dom"/>
</dbReference>
<keyword evidence="6" id="KW-0378">Hydrolase</keyword>
<evidence type="ECO:0000256" key="5">
    <source>
        <dbReference type="ARBA" id="ARBA00022723"/>
    </source>
</evidence>
<evidence type="ECO:0000256" key="3">
    <source>
        <dbReference type="ARBA" id="ARBA00006958"/>
    </source>
</evidence>
<dbReference type="PANTHER" id="PTHR22930:SF85">
    <property type="entry name" value="GH03217P-RELATED"/>
    <property type="match status" value="1"/>
</dbReference>
<dbReference type="GO" id="GO:0005634">
    <property type="term" value="C:nucleus"/>
    <property type="evidence" value="ECO:0007669"/>
    <property type="project" value="UniProtKB-SubCell"/>
</dbReference>
<dbReference type="GO" id="GO:0046872">
    <property type="term" value="F:metal ion binding"/>
    <property type="evidence" value="ECO:0007669"/>
    <property type="project" value="UniProtKB-KW"/>
</dbReference>
<dbReference type="PANTHER" id="PTHR22930">
    <property type="match status" value="1"/>
</dbReference>
<protein>
    <recommendedName>
        <fullName evidence="8">DDE Tnp4 domain-containing protein</fullName>
    </recommendedName>
</protein>
<evidence type="ECO:0000256" key="6">
    <source>
        <dbReference type="ARBA" id="ARBA00022801"/>
    </source>
</evidence>
<keyword evidence="10" id="KW-1185">Reference proteome</keyword>
<dbReference type="Pfam" id="PF13359">
    <property type="entry name" value="DDE_Tnp_4"/>
    <property type="match status" value="1"/>
</dbReference>